<dbReference type="CDD" id="cd16893">
    <property type="entry name" value="LT_MltC_MltE"/>
    <property type="match status" value="1"/>
</dbReference>
<reference evidence="4 5" key="1">
    <citation type="submission" date="2020-03" db="EMBL/GenBank/DDBJ databases">
        <title>Genomic Encyclopedia of Type Strains, Phase IV (KMG-IV): sequencing the most valuable type-strain genomes for metagenomic binning, comparative biology and taxonomic classification.</title>
        <authorList>
            <person name="Goeker M."/>
        </authorList>
    </citation>
    <scope>NUCLEOTIDE SEQUENCE [LARGE SCALE GENOMIC DNA]</scope>
    <source>
        <strain evidence="4 5">DSM 24233</strain>
    </source>
</reference>
<feature type="domain" description="Murein transglycosylase-C N-terminal" evidence="3">
    <location>
        <begin position="34"/>
        <end position="192"/>
    </location>
</feature>
<dbReference type="InterPro" id="IPR024570">
    <property type="entry name" value="Murein_transglycosylaseC_N"/>
</dbReference>
<dbReference type="GO" id="GO:0016020">
    <property type="term" value="C:membrane"/>
    <property type="evidence" value="ECO:0007669"/>
    <property type="project" value="InterPro"/>
</dbReference>
<dbReference type="RefSeq" id="WP_245168123.1">
    <property type="nucleotide sequence ID" value="NZ_JAATJA010000001.1"/>
</dbReference>
<keyword evidence="5" id="KW-1185">Reference proteome</keyword>
<accession>A0A846QJQ6</accession>
<evidence type="ECO:0000259" key="3">
    <source>
        <dbReference type="Pfam" id="PF11873"/>
    </source>
</evidence>
<dbReference type="Gene3D" id="1.10.530.10">
    <property type="match status" value="1"/>
</dbReference>
<dbReference type="PANTHER" id="PTHR37423:SF2">
    <property type="entry name" value="MEMBRANE-BOUND LYTIC MUREIN TRANSGLYCOSYLASE C"/>
    <property type="match status" value="1"/>
</dbReference>
<proteinExistence type="inferred from homology"/>
<dbReference type="Proteomes" id="UP000580856">
    <property type="component" value="Unassembled WGS sequence"/>
</dbReference>
<evidence type="ECO:0000313" key="4">
    <source>
        <dbReference type="EMBL" id="NJB67337.1"/>
    </source>
</evidence>
<evidence type="ECO:0000259" key="2">
    <source>
        <dbReference type="Pfam" id="PF01464"/>
    </source>
</evidence>
<dbReference type="EMBL" id="JAATJA010000001">
    <property type="protein sequence ID" value="NJB67337.1"/>
    <property type="molecule type" value="Genomic_DNA"/>
</dbReference>
<dbReference type="InterPro" id="IPR023346">
    <property type="entry name" value="Lysozyme-like_dom_sf"/>
</dbReference>
<dbReference type="AlphaFoldDB" id="A0A846QJQ6"/>
<dbReference type="GO" id="GO:0008933">
    <property type="term" value="F:peptidoglycan lytic transglycosylase activity"/>
    <property type="evidence" value="ECO:0007669"/>
    <property type="project" value="InterPro"/>
</dbReference>
<sequence>MARIAATGDVAAAQSMAAHKAARYATNPKALEADIAAFSRRLAAFRKAIDDIWGPDERREPTPRTYVKYSEGYKARALVDFDAGTVIVETLDRENPRESLRQAVVTTLLAPGDPRAVDLYSASEIRFGDTPFLYNEVLDVDGKPIRWQWRAERFAERLLEKGVVTRSIGKGRTATRVSFPLVRDHLHIRARKYAELVAAQSKRFGVSRNLVYAVIKTESDFNPFATSPAPAFGLMQIVPKSAGAEVNRMLNGSPQPPSREFLFEAANNIRYGTAYLHILDTRHLARIENPISREYCVIAAYNTGAGNVLRSFSANRDTAVARINALTPAQVFDTLRAKLPYAETRRYLMKVLDAKKLFVGA</sequence>
<feature type="domain" description="Transglycosylase SLT" evidence="2">
    <location>
        <begin position="196"/>
        <end position="318"/>
    </location>
</feature>
<dbReference type="Pfam" id="PF01464">
    <property type="entry name" value="SLT"/>
    <property type="match status" value="1"/>
</dbReference>
<dbReference type="Pfam" id="PF11873">
    <property type="entry name" value="Mltc_N"/>
    <property type="match status" value="1"/>
</dbReference>
<dbReference type="GO" id="GO:0000270">
    <property type="term" value="P:peptidoglycan metabolic process"/>
    <property type="evidence" value="ECO:0007669"/>
    <property type="project" value="InterPro"/>
</dbReference>
<gene>
    <name evidence="4" type="ORF">GGQ74_000977</name>
</gene>
<dbReference type="PROSITE" id="PS00922">
    <property type="entry name" value="TRANSGLYCOSYLASE"/>
    <property type="match status" value="1"/>
</dbReference>
<protein>
    <submittedName>
        <fullName evidence="4">Membrane-bound lytic murein transglycosylase C</fullName>
    </submittedName>
</protein>
<dbReference type="SUPFAM" id="SSF53955">
    <property type="entry name" value="Lysozyme-like"/>
    <property type="match status" value="1"/>
</dbReference>
<dbReference type="InterPro" id="IPR000189">
    <property type="entry name" value="Transglyc_AS"/>
</dbReference>
<comment type="similarity">
    <text evidence="1">Belongs to the transglycosylase Slt family.</text>
</comment>
<dbReference type="PANTHER" id="PTHR37423">
    <property type="entry name" value="SOLUBLE LYTIC MUREIN TRANSGLYCOSYLASE-RELATED"/>
    <property type="match status" value="1"/>
</dbReference>
<comment type="caution">
    <text evidence="4">The sequence shown here is derived from an EMBL/GenBank/DDBJ whole genome shotgun (WGS) entry which is preliminary data.</text>
</comment>
<evidence type="ECO:0000313" key="5">
    <source>
        <dbReference type="Proteomes" id="UP000580856"/>
    </source>
</evidence>
<dbReference type="InterPro" id="IPR008258">
    <property type="entry name" value="Transglycosylase_SLT_dom_1"/>
</dbReference>
<name>A0A846QJQ6_9BACT</name>
<organism evidence="4 5">
    <name type="scientific">Desulfobaculum xiamenense</name>
    <dbReference type="NCBI Taxonomy" id="995050"/>
    <lineage>
        <taxon>Bacteria</taxon>
        <taxon>Pseudomonadati</taxon>
        <taxon>Thermodesulfobacteriota</taxon>
        <taxon>Desulfovibrionia</taxon>
        <taxon>Desulfovibrionales</taxon>
        <taxon>Desulfovibrionaceae</taxon>
        <taxon>Desulfobaculum</taxon>
    </lineage>
</organism>
<evidence type="ECO:0000256" key="1">
    <source>
        <dbReference type="ARBA" id="ARBA00007734"/>
    </source>
</evidence>